<dbReference type="InterPro" id="IPR002918">
    <property type="entry name" value="Lipase_EstA/Esterase_EstB"/>
</dbReference>
<feature type="signal peptide" evidence="1">
    <location>
        <begin position="1"/>
        <end position="15"/>
    </location>
</feature>
<evidence type="ECO:0000313" key="3">
    <source>
        <dbReference type="Proteomes" id="UP001328107"/>
    </source>
</evidence>
<dbReference type="Gene3D" id="3.40.50.1820">
    <property type="entry name" value="alpha/beta hydrolase"/>
    <property type="match status" value="1"/>
</dbReference>
<gene>
    <name evidence="2" type="ORF">PMAYCL1PPCAC_16909</name>
</gene>
<dbReference type="InterPro" id="IPR029058">
    <property type="entry name" value="AB_hydrolase_fold"/>
</dbReference>
<dbReference type="AlphaFoldDB" id="A0AAN5CLN5"/>
<dbReference type="GO" id="GO:0016042">
    <property type="term" value="P:lipid catabolic process"/>
    <property type="evidence" value="ECO:0007669"/>
    <property type="project" value="InterPro"/>
</dbReference>
<feature type="chain" id="PRO_5042995579" description="Lipase" evidence="1">
    <location>
        <begin position="16"/>
        <end position="296"/>
    </location>
</feature>
<keyword evidence="1" id="KW-0732">Signal</keyword>
<evidence type="ECO:0000313" key="2">
    <source>
        <dbReference type="EMBL" id="GMR46714.1"/>
    </source>
</evidence>
<evidence type="ECO:0008006" key="4">
    <source>
        <dbReference type="Google" id="ProtNLM"/>
    </source>
</evidence>
<organism evidence="2 3">
    <name type="scientific">Pristionchus mayeri</name>
    <dbReference type="NCBI Taxonomy" id="1317129"/>
    <lineage>
        <taxon>Eukaryota</taxon>
        <taxon>Metazoa</taxon>
        <taxon>Ecdysozoa</taxon>
        <taxon>Nematoda</taxon>
        <taxon>Chromadorea</taxon>
        <taxon>Rhabditida</taxon>
        <taxon>Rhabditina</taxon>
        <taxon>Diplogasteromorpha</taxon>
        <taxon>Diplogasteroidea</taxon>
        <taxon>Neodiplogasteridae</taxon>
        <taxon>Pristionchus</taxon>
    </lineage>
</organism>
<dbReference type="GO" id="GO:0016298">
    <property type="term" value="F:lipase activity"/>
    <property type="evidence" value="ECO:0007669"/>
    <property type="project" value="TreeGrafter"/>
</dbReference>
<sequence>MRLLILPSLLSVTSAYFSTDFTRWLDNQHGVVARQLLERADLQDQGSFGGKSNANETISRNPVVFVHGVSSVAGTMMAAAAGYYKGKGYKEGELYATTYENPNWDNAKWIQYTMKCDHVSRMRLLINSVHAYTGKPVDVVAFSMGVPIARKAILGGKCVDNDINLGPSITSSMGTFVGVCGPNNGVAPMIGDVPFALCALSPLIPVCNPIDGLFSGFCPFKSRFIDDINAQKRYEGKRIYSIGSEKDEVVGHNICMEVTTRINGQDGEKIYKDRKHDDTFKTSYDAQLAMLSGQPF</sequence>
<dbReference type="SUPFAM" id="SSF53474">
    <property type="entry name" value="alpha/beta-Hydrolases"/>
    <property type="match status" value="1"/>
</dbReference>
<dbReference type="PANTHER" id="PTHR32015:SF5">
    <property type="entry name" value="LIPASE RELATED"/>
    <property type="match status" value="1"/>
</dbReference>
<protein>
    <recommendedName>
        <fullName evidence="4">Lipase</fullName>
    </recommendedName>
</protein>
<proteinExistence type="predicted"/>
<evidence type="ECO:0000256" key="1">
    <source>
        <dbReference type="SAM" id="SignalP"/>
    </source>
</evidence>
<dbReference type="PANTHER" id="PTHR32015">
    <property type="entry name" value="FASTING INDUCED LIPASE"/>
    <property type="match status" value="1"/>
</dbReference>
<accession>A0AAN5CLN5</accession>
<keyword evidence="3" id="KW-1185">Reference proteome</keyword>
<dbReference type="Proteomes" id="UP001328107">
    <property type="component" value="Unassembled WGS sequence"/>
</dbReference>
<name>A0AAN5CLN5_9BILA</name>
<comment type="caution">
    <text evidence="2">The sequence shown here is derived from an EMBL/GenBank/DDBJ whole genome shotgun (WGS) entry which is preliminary data.</text>
</comment>
<dbReference type="EMBL" id="BTRK01000004">
    <property type="protein sequence ID" value="GMR46714.1"/>
    <property type="molecule type" value="Genomic_DNA"/>
</dbReference>
<dbReference type="Pfam" id="PF01674">
    <property type="entry name" value="Lipase_2"/>
    <property type="match status" value="1"/>
</dbReference>
<reference evidence="3" key="1">
    <citation type="submission" date="2022-10" db="EMBL/GenBank/DDBJ databases">
        <title>Genome assembly of Pristionchus species.</title>
        <authorList>
            <person name="Yoshida K."/>
            <person name="Sommer R.J."/>
        </authorList>
    </citation>
    <scope>NUCLEOTIDE SEQUENCE [LARGE SCALE GENOMIC DNA]</scope>
    <source>
        <strain evidence="3">RS5460</strain>
    </source>
</reference>